<sequence>MLEIVRTLVFYVNGRRIEEKNVDHKMNLATYLRENLKLTGTKIGCNEGGCGACTVMLSDQDPKTEDIRHYSVNACLTPVCSVFGKAVTTIEGIGNFGRKMLHPIQERLAMAHGSQCGFCTPGFVMAMYALLRNSPNPSMNEIDESMQGNLCRCTGYRPILEAFYSFANDQNNNLKITESSACGMGDACCRNKKKDEGDMCDRKDIFQLTTFDSNAPYNQNQEPIFPPELKLKQYHKKAFKLKTDECIWYQPTTIDKLVQLKAMYPFSRLISGNSEVAIELKFRFIELPIIINPKQIAEMRNYYLDDDGAYMGTNLSLSEIKVILSKWIEELPPVKTQIFQAVVSMLHYFAGKHVRNTASVAGNIVTASPISDLNPVWMAAGASIELVSEKRGRRIVKIDEHFFVSYRKTIIETDEIMIAIIIPFSTKNQIFQAFKQAQRREDDIAIVTAALSVDVDPDTKNINDIKISFGGMAPVTKLALKTMKALKNRTWTKDVTEIAYSEINNEFKLPMDVPGGMSRYRMSLTLSFFFKFYVYVSKQLTEHQFDDYGVESALIEPSLPPFKTSQIYFDVPKHQPDHDPVGRPLQHVSGEKHTTGEAIYCSDVKIADCLHMAFLLAPVASARINSVDYTEAMKLPGVRAYFDRNDIAPGTKIGHGDTLVYAEDEITYHGQPIAAIVAEDHETARKAVSKIKLDFTVKKPILTIEQAKEAGSVLHISGMNLYSSYTENNNQRIFFDYDKIKRKVTGVVKMGGQEHFYLETQQCIAIPLEDDELDIISSTQCVSDVQRDVCTATKIPRHKLNVRVRRIGGGFGGKESTGGMLAAPAAIAALKLRQPVKLVLERFDDMALTGTRHPFNFEYTVALGDDNKLESMDVTCLSNCGYTADLSGGVMARCIVHMDNSYKWGNIDVHGVLCQTNTSSNTAFRGFGGPQAMFGTETMLVHLAEEFGLDVDELREQNMYKEGQKTHFGMTLNQCNVERCWYECKQLADYANRKKLIEQFNEHSRYKKRGIFLTPTKFAIGFGFKQLNQGACLIHIYLDGSVLVSHGAMEMGQGLHTKILQITARCLDIPIEKIHIHDTATDKVPNASPTAASVGSDLIGIAIENGCKTINERLAPFKKAHPEDGWDKWVSAAYVERISLSTTGFGIITSETIDFFNGKGAEAFGYCVYGTACAEVEIDCLTGDHHIIRSDIVMDIGDSLNPAVDIGQIEGAFIQGYGLYTMEEIKMRSDGVRHTRGPGTYKIPSADDVPRHFNVKLLKGSSNNRAIFSSKAVGEPPLHLGSVVFFAIREAIKAYRKEHGVTGYFRFDSPATPERIRMHCSDKITSKIYEATEGYDSVVPWNVEL</sequence>
<organism evidence="1 2">
    <name type="scientific">Rhabditophanes sp. KR3021</name>
    <dbReference type="NCBI Taxonomy" id="114890"/>
    <lineage>
        <taxon>Eukaryota</taxon>
        <taxon>Metazoa</taxon>
        <taxon>Ecdysozoa</taxon>
        <taxon>Nematoda</taxon>
        <taxon>Chromadorea</taxon>
        <taxon>Rhabditida</taxon>
        <taxon>Tylenchina</taxon>
        <taxon>Panagrolaimomorpha</taxon>
        <taxon>Strongyloidoidea</taxon>
        <taxon>Alloionematidae</taxon>
        <taxon>Rhabditophanes</taxon>
    </lineage>
</organism>
<proteinExistence type="predicted"/>
<reference evidence="2" key="1">
    <citation type="submission" date="2016-11" db="UniProtKB">
        <authorList>
            <consortium name="WormBaseParasite"/>
        </authorList>
    </citation>
    <scope>IDENTIFICATION</scope>
    <source>
        <strain evidence="2">KR3021</strain>
    </source>
</reference>
<dbReference type="WBParaSite" id="RSKR_0000837300.1">
    <property type="protein sequence ID" value="RSKR_0000837300.1"/>
    <property type="gene ID" value="RSKR_0000837300"/>
</dbReference>
<evidence type="ECO:0000313" key="2">
    <source>
        <dbReference type="WBParaSite" id="RSKR_0000837300.1"/>
    </source>
</evidence>
<evidence type="ECO:0000313" key="1">
    <source>
        <dbReference type="Proteomes" id="UP000095286"/>
    </source>
</evidence>
<protein>
    <submittedName>
        <fullName evidence="2">Xanthine dehydrogenase</fullName>
    </submittedName>
</protein>
<accession>A0AC35U6V0</accession>
<name>A0AC35U6V0_9BILA</name>
<dbReference type="Proteomes" id="UP000095286">
    <property type="component" value="Unplaced"/>
</dbReference>